<comment type="caution">
    <text evidence="1">The sequence shown here is derived from an EMBL/GenBank/DDBJ whole genome shotgun (WGS) entry which is preliminary data.</text>
</comment>
<evidence type="ECO:0000313" key="1">
    <source>
        <dbReference type="EMBL" id="OHE93143.1"/>
    </source>
</evidence>
<organism evidence="1 2">
    <name type="scientific">Colletotrichum orchidophilum</name>
    <dbReference type="NCBI Taxonomy" id="1209926"/>
    <lineage>
        <taxon>Eukaryota</taxon>
        <taxon>Fungi</taxon>
        <taxon>Dikarya</taxon>
        <taxon>Ascomycota</taxon>
        <taxon>Pezizomycotina</taxon>
        <taxon>Sordariomycetes</taxon>
        <taxon>Hypocreomycetidae</taxon>
        <taxon>Glomerellales</taxon>
        <taxon>Glomerellaceae</taxon>
        <taxon>Colletotrichum</taxon>
    </lineage>
</organism>
<proteinExistence type="predicted"/>
<sequence>MCTLVVMYTLIANEQQSANSGVFGRRVVVEKSPNNRRADEL</sequence>
<name>A0A1G4AVQ6_9PEZI</name>
<protein>
    <submittedName>
        <fullName evidence="1">Uncharacterized protein</fullName>
    </submittedName>
</protein>
<dbReference type="GeneID" id="34564688"/>
<dbReference type="AlphaFoldDB" id="A0A1G4AVQ6"/>
<accession>A0A1G4AVQ6</accession>
<dbReference type="EMBL" id="MJBS01000127">
    <property type="protein sequence ID" value="OHE93143.1"/>
    <property type="molecule type" value="Genomic_DNA"/>
</dbReference>
<keyword evidence="2" id="KW-1185">Reference proteome</keyword>
<gene>
    <name evidence="1" type="ORF">CORC01_11555</name>
</gene>
<dbReference type="RefSeq" id="XP_022470309.1">
    <property type="nucleotide sequence ID" value="XM_022623178.1"/>
</dbReference>
<evidence type="ECO:0000313" key="2">
    <source>
        <dbReference type="Proteomes" id="UP000176998"/>
    </source>
</evidence>
<reference evidence="1 2" key="1">
    <citation type="submission" date="2016-09" db="EMBL/GenBank/DDBJ databases">
        <authorList>
            <person name="Capua I."/>
            <person name="De Benedictis P."/>
            <person name="Joannis T."/>
            <person name="Lombin L.H."/>
            <person name="Cattoli G."/>
        </authorList>
    </citation>
    <scope>NUCLEOTIDE SEQUENCE [LARGE SCALE GENOMIC DNA]</scope>
    <source>
        <strain evidence="1 2">IMI 309357</strain>
    </source>
</reference>
<dbReference type="Proteomes" id="UP000176998">
    <property type="component" value="Unassembled WGS sequence"/>
</dbReference>